<accession>C6HRP9</accession>
<dbReference type="Proteomes" id="UP000002624">
    <property type="component" value="Unassembled WGS sequence"/>
</dbReference>
<organism evidence="2 3">
    <name type="scientific">Ajellomyces capsulatus (strain H143)</name>
    <name type="common">Darling's disease fungus</name>
    <name type="synonym">Histoplasma capsulatum</name>
    <dbReference type="NCBI Taxonomy" id="544712"/>
    <lineage>
        <taxon>Eukaryota</taxon>
        <taxon>Fungi</taxon>
        <taxon>Dikarya</taxon>
        <taxon>Ascomycota</taxon>
        <taxon>Pezizomycotina</taxon>
        <taxon>Eurotiomycetes</taxon>
        <taxon>Eurotiomycetidae</taxon>
        <taxon>Onygenales</taxon>
        <taxon>Ajellomycetaceae</taxon>
        <taxon>Histoplasma</taxon>
    </lineage>
</organism>
<dbReference type="AlphaFoldDB" id="C6HRP9"/>
<sequence length="116" mass="12613">MTHSVSAAGYRGVGEEMRGIREPDSLGGCWDFYGLAVEQHRGRWSPTLKEIPGTTTQHVITPQTRCQSSDSATVQRPGSPAQYSLAGTRSFVPVVEADEGGGRDKKNVLRKPLLED</sequence>
<dbReference type="VEuPathDB" id="FungiDB:HCDG_08634"/>
<evidence type="ECO:0000256" key="1">
    <source>
        <dbReference type="SAM" id="MobiDB-lite"/>
    </source>
</evidence>
<dbReference type="EMBL" id="GG692436">
    <property type="protein sequence ID" value="EER37183.1"/>
    <property type="molecule type" value="Genomic_DNA"/>
</dbReference>
<name>C6HRP9_AJECH</name>
<dbReference type="HOGENOM" id="CLU_2096191_0_0_1"/>
<gene>
    <name evidence="2" type="ORF">HCDG_08634</name>
</gene>
<protein>
    <submittedName>
        <fullName evidence="2">Uncharacterized protein</fullName>
    </submittedName>
</protein>
<feature type="region of interest" description="Disordered" evidence="1">
    <location>
        <begin position="95"/>
        <end position="116"/>
    </location>
</feature>
<proteinExistence type="predicted"/>
<evidence type="ECO:0000313" key="2">
    <source>
        <dbReference type="EMBL" id="EER37183.1"/>
    </source>
</evidence>
<feature type="compositionally biased region" description="Basic and acidic residues" evidence="1">
    <location>
        <begin position="100"/>
        <end position="116"/>
    </location>
</feature>
<reference evidence="3" key="1">
    <citation type="submission" date="2009-05" db="EMBL/GenBank/DDBJ databases">
        <title>The genome sequence of Ajellomyces capsulatus strain H143.</title>
        <authorList>
            <person name="Champion M."/>
            <person name="Cuomo C.A."/>
            <person name="Ma L.-J."/>
            <person name="Henn M.R."/>
            <person name="Sil A."/>
            <person name="Goldman B."/>
            <person name="Young S.K."/>
            <person name="Kodira C.D."/>
            <person name="Zeng Q."/>
            <person name="Koehrsen M."/>
            <person name="Alvarado L."/>
            <person name="Berlin A.M."/>
            <person name="Borenstein D."/>
            <person name="Chen Z."/>
            <person name="Engels R."/>
            <person name="Freedman E."/>
            <person name="Gellesch M."/>
            <person name="Goldberg J."/>
            <person name="Griggs A."/>
            <person name="Gujja S."/>
            <person name="Heiman D.I."/>
            <person name="Hepburn T.A."/>
            <person name="Howarth C."/>
            <person name="Jen D."/>
            <person name="Larson L."/>
            <person name="Lewis B."/>
            <person name="Mehta T."/>
            <person name="Park D."/>
            <person name="Pearson M."/>
            <person name="Roberts A."/>
            <person name="Saif S."/>
            <person name="Shea T.D."/>
            <person name="Shenoy N."/>
            <person name="Sisk P."/>
            <person name="Stolte C."/>
            <person name="Sykes S."/>
            <person name="Walk T."/>
            <person name="White J."/>
            <person name="Yandava C."/>
            <person name="Klein B."/>
            <person name="McEwen J.G."/>
            <person name="Puccia R."/>
            <person name="Goldman G.H."/>
            <person name="Felipe M.S."/>
            <person name="Nino-Vega G."/>
            <person name="San-Blas G."/>
            <person name="Taylor J.W."/>
            <person name="Mendoza L."/>
            <person name="Galagan J.E."/>
            <person name="Nusbaum C."/>
            <person name="Birren B.W."/>
        </authorList>
    </citation>
    <scope>NUCLEOTIDE SEQUENCE [LARGE SCALE GENOMIC DNA]</scope>
    <source>
        <strain evidence="3">H143</strain>
    </source>
</reference>
<evidence type="ECO:0000313" key="3">
    <source>
        <dbReference type="Proteomes" id="UP000002624"/>
    </source>
</evidence>
<feature type="region of interest" description="Disordered" evidence="1">
    <location>
        <begin position="61"/>
        <end position="83"/>
    </location>
</feature>